<gene>
    <name evidence="3" type="ORF">BDV23DRAFT_180640</name>
</gene>
<reference evidence="3" key="1">
    <citation type="submission" date="2019-04" db="EMBL/GenBank/DDBJ databases">
        <title>Friends and foes A comparative genomics studyof 23 Aspergillus species from section Flavi.</title>
        <authorList>
            <consortium name="DOE Joint Genome Institute"/>
            <person name="Kjaerbolling I."/>
            <person name="Vesth T."/>
            <person name="Frisvad J.C."/>
            <person name="Nybo J.L."/>
            <person name="Theobald S."/>
            <person name="Kildgaard S."/>
            <person name="Isbrandt T."/>
            <person name="Kuo A."/>
            <person name="Sato A."/>
            <person name="Lyhne E.K."/>
            <person name="Kogle M.E."/>
            <person name="Wiebenga A."/>
            <person name="Kun R.S."/>
            <person name="Lubbers R.J."/>
            <person name="Makela M.R."/>
            <person name="Barry K."/>
            <person name="Chovatia M."/>
            <person name="Clum A."/>
            <person name="Daum C."/>
            <person name="Haridas S."/>
            <person name="He G."/>
            <person name="LaButti K."/>
            <person name="Lipzen A."/>
            <person name="Mondo S."/>
            <person name="Riley R."/>
            <person name="Salamov A."/>
            <person name="Simmons B.A."/>
            <person name="Magnuson J.K."/>
            <person name="Henrissat B."/>
            <person name="Mortensen U.H."/>
            <person name="Larsen T.O."/>
            <person name="Devries R.P."/>
            <person name="Grigoriev I.V."/>
            <person name="Machida M."/>
            <person name="Baker S.E."/>
            <person name="Andersen M.R."/>
        </authorList>
    </citation>
    <scope>NUCLEOTIDE SEQUENCE [LARGE SCALE GENOMIC DNA]</scope>
    <source>
        <strain evidence="3">IBT 14317</strain>
    </source>
</reference>
<evidence type="ECO:0000256" key="2">
    <source>
        <dbReference type="SAM" id="SignalP"/>
    </source>
</evidence>
<dbReference type="Proteomes" id="UP000326877">
    <property type="component" value="Unassembled WGS sequence"/>
</dbReference>
<dbReference type="Pfam" id="PF03659">
    <property type="entry name" value="Glyco_hydro_71"/>
    <property type="match status" value="1"/>
</dbReference>
<accession>A0A5N7CIL0</accession>
<evidence type="ECO:0000256" key="1">
    <source>
        <dbReference type="SAM" id="MobiDB-lite"/>
    </source>
</evidence>
<dbReference type="CDD" id="cd11577">
    <property type="entry name" value="GH71"/>
    <property type="match status" value="1"/>
</dbReference>
<dbReference type="Gene3D" id="3.20.20.80">
    <property type="entry name" value="Glycosidases"/>
    <property type="match status" value="1"/>
</dbReference>
<evidence type="ECO:0000313" key="3">
    <source>
        <dbReference type="EMBL" id="KAE8393303.1"/>
    </source>
</evidence>
<feature type="chain" id="PRO_5024985745" evidence="2">
    <location>
        <begin position="19"/>
        <end position="1227"/>
    </location>
</feature>
<name>A0A5N7CIL0_PETAA</name>
<proteinExistence type="predicted"/>
<feature type="region of interest" description="Disordered" evidence="1">
    <location>
        <begin position="1044"/>
        <end position="1084"/>
    </location>
</feature>
<dbReference type="EMBL" id="ML735230">
    <property type="protein sequence ID" value="KAE8393303.1"/>
    <property type="molecule type" value="Genomic_DNA"/>
</dbReference>
<organism evidence="3">
    <name type="scientific">Petromyces alliaceus</name>
    <name type="common">Aspergillus alliaceus</name>
    <dbReference type="NCBI Taxonomy" id="209559"/>
    <lineage>
        <taxon>Eukaryota</taxon>
        <taxon>Fungi</taxon>
        <taxon>Dikarya</taxon>
        <taxon>Ascomycota</taxon>
        <taxon>Pezizomycotina</taxon>
        <taxon>Eurotiomycetes</taxon>
        <taxon>Eurotiomycetidae</taxon>
        <taxon>Eurotiales</taxon>
        <taxon>Aspergillaceae</taxon>
        <taxon>Aspergillus</taxon>
        <taxon>Aspergillus subgen. Circumdati</taxon>
    </lineage>
</organism>
<keyword evidence="2" id="KW-0732">Signal</keyword>
<dbReference type="GO" id="GO:0051118">
    <property type="term" value="F:glucan endo-1,3-alpha-glucosidase activity"/>
    <property type="evidence" value="ECO:0007669"/>
    <property type="project" value="InterPro"/>
</dbReference>
<protein>
    <submittedName>
        <fullName evidence="3">Glycosyl hydrolase family 71-domain-containing protein</fullName>
    </submittedName>
</protein>
<dbReference type="InterPro" id="IPR005197">
    <property type="entry name" value="Glyco_hydro_71"/>
</dbReference>
<dbReference type="AlphaFoldDB" id="A0A5N7CIL0"/>
<sequence>MFVWSILLTLLLAGTSHGKAVFAHFMVGNTGNYTEKDFQDDIAKAKEAHIDAFALNMANADPLNDAVVSIFFMEAEKLGFQLFFSFDYAGNGPWPMGDVINLINNYGGKASYYHYEGKPLVSTFEGPENSDDWFIIKQSTGCFFVPDWSSLGAKPAVELGTADGLFNWAAWPWGGQEMNTYVDASYTEYLDGLPYMMPASPWFYTNLPGYKKNWLWRGDNLWYDRWQEIWYLKPPFVQIISWNDYGESHYIGPLRDYAMDAFHIGRAPYNYVTDMPHDGWRLFLPFLIDTYKYGKATIDKEGLTVWHRPQPASACSSGGTSGNTASQLQIEFHPIEIVQDHIFFSALLSAPATITVSIGGVSQQASWTWKPDGGVGIYHGSVPFGSSLGDVVVTLSRSGKQVAQVRGSSISTNCIKGLTNWNAWVGSASASESVNAKPEANLFNQKCINGTGANNLAGLCEFGCKYGYCPLGACYCQLQGEPRETPNATGPMGYPRAGLDASYSGLCAFDCPHGFCPDTACSTVSAPLSTPTVSPFLPPACIGGTGEGNLAGLCDFACNLGFCPINACTCTAQGALHTLPEATDKVGEAGPGMDETVYGPLCAFTCKYGYCPEGACAVSTSGGGDGKGSGEVYVDPDIFLEPSPVVGCIPPCTLIMPDLLLNAPTTIYLSPVATSIVLGPTTIKTVYPSPITTTAVNYFNMPVGASQTRPFSFYLTPSHSPDPVTLEAGGTSTTLILPPVSVQSIPAGATITWVETSLGTTEYYTNGETYTYSEAQFPSLSDLATSTVTTTTLPARTSAATSATSTTVVPVWVQAGGFYWSPVPKPTPKPGDMPVPPLPSFPPIPTAPCFKLFNLFSIDCPPNRFIPTTTFSSHAPFPTCTDTNSPGCGHPCTSNCGSSSSDECTTHTATNYWVTCSGTSCSTTKTATFTGCSVTNSATTTGKYCPTGVTIDPNDDQGANGYPPRTTSTITTSIPEIAVVGGEPYTVTGGTINVDGTTIRVPNVGGREQVSTTIDNVPMVIIPSYSGTIAVPLFPTAIPTVSATTTTTNNEPSTSSETTTTTKTSTTSSLPSATAASGCTSTGDGSWRVVRRCWNKCDPGTGSPVGGDWAENDPWCWIAKSGSDSYSNCLKQSDCPTDFECAKSWGCVVPLSGGCAPQGGNTGLEATICWSSCNEKTGKRTNDKWEKGMPWCWLQDYSFASCDKDNDCSATTECAPDHWYRGGCGKT</sequence>
<dbReference type="OrthoDB" id="1046782at2759"/>
<keyword evidence="3" id="KW-0378">Hydrolase</keyword>
<feature type="signal peptide" evidence="2">
    <location>
        <begin position="1"/>
        <end position="18"/>
    </location>
</feature>
<feature type="compositionally biased region" description="Low complexity" evidence="1">
    <location>
        <begin position="1044"/>
        <end position="1077"/>
    </location>
</feature>